<feature type="compositionally biased region" description="Gly residues" evidence="1">
    <location>
        <begin position="315"/>
        <end position="325"/>
    </location>
</feature>
<gene>
    <name evidence="2" type="ORF">GCM10010977_10330</name>
</gene>
<feature type="compositionally biased region" description="Low complexity" evidence="1">
    <location>
        <begin position="251"/>
        <end position="314"/>
    </location>
</feature>
<sequence length="325" mass="33209">MPPSSPPPGRSSTDEIVPETLFLSTIPGASPSKWVDRFTSRERRVQLVNHDVGAQVAFLAPGPDGSAPRGLPQLGYLRWRLDSTPEALLNAGGVDPADVHVVRFYEEDPVVCVGQDHLLAAWDAAADGPVPCSELDAAEQLDPARFAPEPPIDALDAPEVPGSGERMAVEIVATGAGHVVLPASVARMFGRKDVVVLPLERRGDAPEASDGHPGWGVGLAWLKTVDSQLVQDFVGAAKGRRPGSSRNDHLQASPAAPQGGATAAGASRSGKATTAGRNRAATKGAKGATGAGSKSSKGGSKGAAKGSKGSKGSPGSKGGRGGNRR</sequence>
<dbReference type="RefSeq" id="WP_188804847.1">
    <property type="nucleotide sequence ID" value="NZ_BAAAOU010000001.1"/>
</dbReference>
<dbReference type="EMBL" id="BMLQ01000002">
    <property type="protein sequence ID" value="GGO43044.1"/>
    <property type="molecule type" value="Genomic_DNA"/>
</dbReference>
<protein>
    <recommendedName>
        <fullName evidence="4">LysR family transcriptional regulator</fullName>
    </recommendedName>
</protein>
<evidence type="ECO:0000313" key="2">
    <source>
        <dbReference type="EMBL" id="GGO43044.1"/>
    </source>
</evidence>
<evidence type="ECO:0008006" key="4">
    <source>
        <dbReference type="Google" id="ProtNLM"/>
    </source>
</evidence>
<dbReference type="Proteomes" id="UP000642509">
    <property type="component" value="Unassembled WGS sequence"/>
</dbReference>
<feature type="region of interest" description="Disordered" evidence="1">
    <location>
        <begin position="238"/>
        <end position="325"/>
    </location>
</feature>
<dbReference type="SUPFAM" id="SSF53850">
    <property type="entry name" value="Periplasmic binding protein-like II"/>
    <property type="match status" value="1"/>
</dbReference>
<comment type="caution">
    <text evidence="2">The sequence shown here is derived from an EMBL/GenBank/DDBJ whole genome shotgun (WGS) entry which is preliminary data.</text>
</comment>
<keyword evidence="3" id="KW-1185">Reference proteome</keyword>
<reference evidence="3" key="1">
    <citation type="journal article" date="2019" name="Int. J. Syst. Evol. Microbiol.">
        <title>The Global Catalogue of Microorganisms (GCM) 10K type strain sequencing project: providing services to taxonomists for standard genome sequencing and annotation.</title>
        <authorList>
            <consortium name="The Broad Institute Genomics Platform"/>
            <consortium name="The Broad Institute Genome Sequencing Center for Infectious Disease"/>
            <person name="Wu L."/>
            <person name="Ma J."/>
        </authorList>
    </citation>
    <scope>NUCLEOTIDE SEQUENCE [LARGE SCALE GENOMIC DNA]</scope>
    <source>
        <strain evidence="3">CGMCC 1.7064</strain>
    </source>
</reference>
<organism evidence="2 3">
    <name type="scientific">Citricoccus zhacaiensis</name>
    <dbReference type="NCBI Taxonomy" id="489142"/>
    <lineage>
        <taxon>Bacteria</taxon>
        <taxon>Bacillati</taxon>
        <taxon>Actinomycetota</taxon>
        <taxon>Actinomycetes</taxon>
        <taxon>Micrococcales</taxon>
        <taxon>Micrococcaceae</taxon>
        <taxon>Citricoccus</taxon>
    </lineage>
</organism>
<proteinExistence type="predicted"/>
<accession>A0ABQ2LTK9</accession>
<name>A0ABQ2LTK9_9MICC</name>
<evidence type="ECO:0000256" key="1">
    <source>
        <dbReference type="SAM" id="MobiDB-lite"/>
    </source>
</evidence>
<evidence type="ECO:0000313" key="3">
    <source>
        <dbReference type="Proteomes" id="UP000642509"/>
    </source>
</evidence>